<organism evidence="3 4">
    <name type="scientific">Candidatus Avisuccinivibrio stercorigallinarum</name>
    <dbReference type="NCBI Taxonomy" id="2840704"/>
    <lineage>
        <taxon>Bacteria</taxon>
        <taxon>Pseudomonadati</taxon>
        <taxon>Pseudomonadota</taxon>
        <taxon>Gammaproteobacteria</taxon>
        <taxon>Aeromonadales</taxon>
        <taxon>Succinivibrionaceae</taxon>
        <taxon>Succinivibrionaceae incertae sedis</taxon>
        <taxon>Candidatus Avisuccinivibrio</taxon>
    </lineage>
</organism>
<dbReference type="HAMAP" id="MF_00795">
    <property type="entry name" value="CutC"/>
    <property type="match status" value="1"/>
</dbReference>
<protein>
    <recommendedName>
        <fullName evidence="2">PF03932 family protein CutC</fullName>
    </recommendedName>
</protein>
<dbReference type="InterPro" id="IPR036822">
    <property type="entry name" value="CutC-like_dom_sf"/>
</dbReference>
<dbReference type="PANTHER" id="PTHR12598">
    <property type="entry name" value="COPPER HOMEOSTASIS PROTEIN CUTC"/>
    <property type="match status" value="1"/>
</dbReference>
<gene>
    <name evidence="2" type="primary">cutC</name>
    <name evidence="3" type="ORF">IAB19_09765</name>
</gene>
<dbReference type="PANTHER" id="PTHR12598:SF0">
    <property type="entry name" value="COPPER HOMEOSTASIS PROTEIN CUTC HOMOLOG"/>
    <property type="match status" value="1"/>
</dbReference>
<reference evidence="3" key="2">
    <citation type="journal article" date="2021" name="PeerJ">
        <title>Extensive microbial diversity within the chicken gut microbiome revealed by metagenomics and culture.</title>
        <authorList>
            <person name="Gilroy R."/>
            <person name="Ravi A."/>
            <person name="Getino M."/>
            <person name="Pursley I."/>
            <person name="Horton D.L."/>
            <person name="Alikhan N.F."/>
            <person name="Baker D."/>
            <person name="Gharbi K."/>
            <person name="Hall N."/>
            <person name="Watson M."/>
            <person name="Adriaenssens E.M."/>
            <person name="Foster-Nyarko E."/>
            <person name="Jarju S."/>
            <person name="Secka A."/>
            <person name="Antonio M."/>
            <person name="Oren A."/>
            <person name="Chaudhuri R.R."/>
            <person name="La Ragione R."/>
            <person name="Hildebrand F."/>
            <person name="Pallen M.J."/>
        </authorList>
    </citation>
    <scope>NUCLEOTIDE SEQUENCE</scope>
    <source>
        <strain evidence="3">17213</strain>
    </source>
</reference>
<dbReference type="GO" id="GO:0005737">
    <property type="term" value="C:cytoplasm"/>
    <property type="evidence" value="ECO:0007669"/>
    <property type="project" value="UniProtKB-SubCell"/>
</dbReference>
<evidence type="ECO:0000256" key="2">
    <source>
        <dbReference type="HAMAP-Rule" id="MF_00795"/>
    </source>
</evidence>
<dbReference type="Pfam" id="PF03932">
    <property type="entry name" value="CutC"/>
    <property type="match status" value="1"/>
</dbReference>
<dbReference type="Proteomes" id="UP000823631">
    <property type="component" value="Unassembled WGS sequence"/>
</dbReference>
<dbReference type="SUPFAM" id="SSF110395">
    <property type="entry name" value="CutC-like"/>
    <property type="match status" value="1"/>
</dbReference>
<dbReference type="EMBL" id="JADINH010000194">
    <property type="protein sequence ID" value="MBO8416655.1"/>
    <property type="molecule type" value="Genomic_DNA"/>
</dbReference>
<dbReference type="GO" id="GO:0005507">
    <property type="term" value="F:copper ion binding"/>
    <property type="evidence" value="ECO:0007669"/>
    <property type="project" value="TreeGrafter"/>
</dbReference>
<comment type="caution">
    <text evidence="2">Once thought to be involved in copper homeostasis, experiments in E.coli have shown this is not the case.</text>
</comment>
<name>A0A9D9DDW0_9GAMM</name>
<dbReference type="InterPro" id="IPR005627">
    <property type="entry name" value="CutC-like"/>
</dbReference>
<proteinExistence type="inferred from homology"/>
<evidence type="ECO:0000313" key="3">
    <source>
        <dbReference type="EMBL" id="MBO8416655.1"/>
    </source>
</evidence>
<evidence type="ECO:0000313" key="4">
    <source>
        <dbReference type="Proteomes" id="UP000823631"/>
    </source>
</evidence>
<dbReference type="Gene3D" id="3.20.20.380">
    <property type="entry name" value="Copper homeostasis (CutC) domain"/>
    <property type="match status" value="1"/>
</dbReference>
<sequence>MTDQNNHCAAQTGALPEEYCLEICSNGVESSLAAEEAGATRVELCASLYEGGTSPSFGVIKCCREVLRHTRLNVMIRPRGGDFLCSEHDLKCMAYEIESARDLGADGLVFGCLTADGDIDLKALEFLMERAGTTEVTFHRAFDLVRDPKTALEQLIEHGVCRLLTSGLRPKAVQGMEMIAALNAQSAGRIKIMAGSGVSPDNIMELAVKTGIREFHFSAKVPRPSDMRYRPEEDIMSGSYYIDEYDREVSSFGMIKAALEVIKGLAGRTHRQTEGKTMLTLN</sequence>
<dbReference type="FunFam" id="3.20.20.380:FF:000001">
    <property type="entry name" value="Copper homeostasis protein CutC"/>
    <property type="match status" value="1"/>
</dbReference>
<comment type="caution">
    <text evidence="3">The sequence shown here is derived from an EMBL/GenBank/DDBJ whole genome shotgun (WGS) entry which is preliminary data.</text>
</comment>
<dbReference type="AlphaFoldDB" id="A0A9D9DDW0"/>
<comment type="subcellular location">
    <subcellularLocation>
        <location evidence="2">Cytoplasm</location>
    </subcellularLocation>
</comment>
<evidence type="ECO:0000256" key="1">
    <source>
        <dbReference type="ARBA" id="ARBA00007768"/>
    </source>
</evidence>
<accession>A0A9D9DDW0</accession>
<comment type="similarity">
    <text evidence="1 2">Belongs to the CutC family.</text>
</comment>
<keyword evidence="2" id="KW-0963">Cytoplasm</keyword>
<reference evidence="3" key="1">
    <citation type="submission" date="2020-10" db="EMBL/GenBank/DDBJ databases">
        <authorList>
            <person name="Gilroy R."/>
        </authorList>
    </citation>
    <scope>NUCLEOTIDE SEQUENCE</scope>
    <source>
        <strain evidence="3">17213</strain>
    </source>
</reference>